<evidence type="ECO:0000256" key="1">
    <source>
        <dbReference type="ARBA" id="ARBA00001946"/>
    </source>
</evidence>
<dbReference type="Proteomes" id="UP000614058">
    <property type="component" value="Unassembled WGS sequence"/>
</dbReference>
<feature type="site" description="Interaction with substrate tRNA" evidence="10">
    <location>
        <position position="124"/>
    </location>
</feature>
<comment type="catalytic activity">
    <reaction evidence="9 10 11">
        <text>adenosine(37) in tRNA + dimethylallyl diphosphate = N(6)-dimethylallyladenosine(37) in tRNA + diphosphate</text>
        <dbReference type="Rhea" id="RHEA:26482"/>
        <dbReference type="Rhea" id="RHEA-COMP:10162"/>
        <dbReference type="Rhea" id="RHEA-COMP:10375"/>
        <dbReference type="ChEBI" id="CHEBI:33019"/>
        <dbReference type="ChEBI" id="CHEBI:57623"/>
        <dbReference type="ChEBI" id="CHEBI:74411"/>
        <dbReference type="ChEBI" id="CHEBI:74415"/>
        <dbReference type="EC" id="2.5.1.75"/>
    </reaction>
</comment>
<dbReference type="InterPro" id="IPR027417">
    <property type="entry name" value="P-loop_NTPase"/>
</dbReference>
<dbReference type="Gene3D" id="3.40.50.300">
    <property type="entry name" value="P-loop containing nucleotide triphosphate hydrolases"/>
    <property type="match status" value="1"/>
</dbReference>
<keyword evidence="4 10" id="KW-0808">Transferase</keyword>
<evidence type="ECO:0000313" key="14">
    <source>
        <dbReference type="EMBL" id="MBK0396014.1"/>
    </source>
</evidence>
<feature type="region of interest" description="Interaction with substrate tRNA" evidence="10">
    <location>
        <begin position="160"/>
        <end position="164"/>
    </location>
</feature>
<comment type="caution">
    <text evidence="14">The sequence shown here is derived from an EMBL/GenBank/DDBJ whole genome shotgun (WGS) entry which is preliminary data.</text>
</comment>
<name>A0ABS1BS42_9NEIS</name>
<evidence type="ECO:0000256" key="6">
    <source>
        <dbReference type="ARBA" id="ARBA00022741"/>
    </source>
</evidence>
<dbReference type="HAMAP" id="MF_00185">
    <property type="entry name" value="IPP_trans"/>
    <property type="match status" value="1"/>
</dbReference>
<dbReference type="PANTHER" id="PTHR11088">
    <property type="entry name" value="TRNA DIMETHYLALLYLTRANSFERASE"/>
    <property type="match status" value="1"/>
</dbReference>
<feature type="region of interest" description="Interaction with substrate tRNA" evidence="10">
    <location>
        <begin position="243"/>
        <end position="248"/>
    </location>
</feature>
<dbReference type="InterPro" id="IPR039657">
    <property type="entry name" value="Dimethylallyltransferase"/>
</dbReference>
<dbReference type="Gene3D" id="1.10.20.140">
    <property type="match status" value="1"/>
</dbReference>
<feature type="binding site" evidence="10">
    <location>
        <begin position="11"/>
        <end position="18"/>
    </location>
    <ligand>
        <name>ATP</name>
        <dbReference type="ChEBI" id="CHEBI:30616"/>
    </ligand>
</feature>
<dbReference type="SUPFAM" id="SSF52540">
    <property type="entry name" value="P-loop containing nucleoside triphosphate hydrolases"/>
    <property type="match status" value="1"/>
</dbReference>
<evidence type="ECO:0000256" key="4">
    <source>
        <dbReference type="ARBA" id="ARBA00022679"/>
    </source>
</evidence>
<evidence type="ECO:0000256" key="8">
    <source>
        <dbReference type="ARBA" id="ARBA00022842"/>
    </source>
</evidence>
<evidence type="ECO:0000256" key="13">
    <source>
        <dbReference type="RuleBase" id="RU003785"/>
    </source>
</evidence>
<evidence type="ECO:0000256" key="5">
    <source>
        <dbReference type="ARBA" id="ARBA00022694"/>
    </source>
</evidence>
<feature type="region of interest" description="Interaction with substrate tRNA" evidence="10">
    <location>
        <begin position="36"/>
        <end position="39"/>
    </location>
</feature>
<evidence type="ECO:0000256" key="11">
    <source>
        <dbReference type="RuleBase" id="RU003783"/>
    </source>
</evidence>
<comment type="function">
    <text evidence="2 10 12">Catalyzes the transfer of a dimethylallyl group onto the adenine at position 37 in tRNAs that read codons beginning with uridine, leading to the formation of N6-(dimethylallyl)adenosine (i(6)A).</text>
</comment>
<dbReference type="GO" id="GO:0052381">
    <property type="term" value="F:tRNA dimethylallyltransferase activity"/>
    <property type="evidence" value="ECO:0007669"/>
    <property type="project" value="UniProtKB-EC"/>
</dbReference>
<protein>
    <recommendedName>
        <fullName evidence="10">tRNA dimethylallyltransferase</fullName>
        <ecNumber evidence="10">2.5.1.75</ecNumber>
    </recommendedName>
    <alternativeName>
        <fullName evidence="10">Dimethylallyl diphosphate:tRNA dimethylallyltransferase</fullName>
        <shortName evidence="10">DMAPP:tRNA dimethylallyltransferase</shortName>
        <shortName evidence="10">DMATase</shortName>
    </alternativeName>
    <alternativeName>
        <fullName evidence="10">Isopentenyl-diphosphate:tRNA isopentenyltransferase</fullName>
        <shortName evidence="10">IPP transferase</shortName>
        <shortName evidence="10">IPPT</shortName>
        <shortName evidence="10">IPTase</shortName>
    </alternativeName>
</protein>
<proteinExistence type="inferred from homology"/>
<dbReference type="EC" id="2.5.1.75" evidence="10"/>
<evidence type="ECO:0000256" key="2">
    <source>
        <dbReference type="ARBA" id="ARBA00003213"/>
    </source>
</evidence>
<comment type="subunit">
    <text evidence="10">Monomer.</text>
</comment>
<reference evidence="14 15" key="1">
    <citation type="journal article" date="2021" name="Pathogens">
        <title>Isolation and Characterization of Kingella bonacorsii sp. nov., A Novel Kingella Species Detected in a Stable Periodontitis Subject.</title>
        <authorList>
            <person name="Antezack A."/>
            <person name="Boxberger M."/>
            <person name="Rolland C."/>
            <person name="Monnet-Corti V."/>
            <person name="La Scola B."/>
        </authorList>
    </citation>
    <scope>NUCLEOTIDE SEQUENCE [LARGE SCALE GENOMIC DNA]</scope>
    <source>
        <strain evidence="14 15">Marseille-Q4569</strain>
    </source>
</reference>
<comment type="similarity">
    <text evidence="3 10 13">Belongs to the IPP transferase family.</text>
</comment>
<dbReference type="InterPro" id="IPR018022">
    <property type="entry name" value="IPT"/>
</dbReference>
<comment type="caution">
    <text evidence="10">Lacks conserved residue(s) required for the propagation of feature annotation.</text>
</comment>
<evidence type="ECO:0000256" key="3">
    <source>
        <dbReference type="ARBA" id="ARBA00005842"/>
    </source>
</evidence>
<dbReference type="EMBL" id="JAEHNZ010000002">
    <property type="protein sequence ID" value="MBK0396014.1"/>
    <property type="molecule type" value="Genomic_DNA"/>
</dbReference>
<evidence type="ECO:0000256" key="10">
    <source>
        <dbReference type="HAMAP-Rule" id="MF_00185"/>
    </source>
</evidence>
<keyword evidence="8 10" id="KW-0460">Magnesium</keyword>
<comment type="cofactor">
    <cofactor evidence="1 10">
        <name>Mg(2+)</name>
        <dbReference type="ChEBI" id="CHEBI:18420"/>
    </cofactor>
</comment>
<dbReference type="Pfam" id="PF01715">
    <property type="entry name" value="IPPT"/>
    <property type="match status" value="1"/>
</dbReference>
<accession>A0ABS1BS42</accession>
<evidence type="ECO:0000256" key="7">
    <source>
        <dbReference type="ARBA" id="ARBA00022840"/>
    </source>
</evidence>
<dbReference type="RefSeq" id="WP_200522724.1">
    <property type="nucleotide sequence ID" value="NZ_JAEHNZ010000002.1"/>
</dbReference>
<dbReference type="PANTHER" id="PTHR11088:SF60">
    <property type="entry name" value="TRNA DIMETHYLALLYLTRANSFERASE"/>
    <property type="match status" value="1"/>
</dbReference>
<feature type="binding site" evidence="10">
    <location>
        <begin position="13"/>
        <end position="18"/>
    </location>
    <ligand>
        <name>substrate</name>
    </ligand>
</feature>
<keyword evidence="5 10" id="KW-0819">tRNA processing</keyword>
<sequence>MPQPKAFAILGATASGKTALALAIAQHFPCEIISLDSALVYRDMNIGTAKPIEAELAAVPHHLIDIISPVEAYSAADFVRDCTRLVGEIHARQRLPLIVGGTMMYYHALTQGLNALPEASPALRAQLQATKATQGLAFLYNELQRLDPETAARLKPNDSQRIERALEIYQLTGKPMSQHLAAHATAAAPLNLHTLALIPSDRSLLHAQINQRFNQMIEHGFLDEVRQLRQRYPALHPDMPSMRCVGYRQAWQHLDGATRFAQFVEQGQAATRQLAKRQLTWLRKIPADTVLDPFASGYQAAALAAVQQHFACAENQFQAA</sequence>
<organism evidence="14 15">
    <name type="scientific">Kingella bonacorsii</name>
    <dbReference type="NCBI Taxonomy" id="2796361"/>
    <lineage>
        <taxon>Bacteria</taxon>
        <taxon>Pseudomonadati</taxon>
        <taxon>Pseudomonadota</taxon>
        <taxon>Betaproteobacteria</taxon>
        <taxon>Neisseriales</taxon>
        <taxon>Neisseriaceae</taxon>
        <taxon>Kingella</taxon>
    </lineage>
</organism>
<keyword evidence="6 10" id="KW-0547">Nucleotide-binding</keyword>
<evidence type="ECO:0000313" key="15">
    <source>
        <dbReference type="Proteomes" id="UP000614058"/>
    </source>
</evidence>
<keyword evidence="7 10" id="KW-0067">ATP-binding</keyword>
<feature type="site" description="Interaction with substrate tRNA" evidence="10">
    <location>
        <position position="102"/>
    </location>
</feature>
<dbReference type="NCBIfam" id="TIGR00174">
    <property type="entry name" value="miaA"/>
    <property type="match status" value="1"/>
</dbReference>
<evidence type="ECO:0000256" key="12">
    <source>
        <dbReference type="RuleBase" id="RU003784"/>
    </source>
</evidence>
<evidence type="ECO:0000256" key="9">
    <source>
        <dbReference type="ARBA" id="ARBA00049563"/>
    </source>
</evidence>
<keyword evidence="15" id="KW-1185">Reference proteome</keyword>
<gene>
    <name evidence="10 14" type="primary">miaA</name>
    <name evidence="14" type="ORF">JDW22_05300</name>
</gene>